<evidence type="ECO:0000313" key="6">
    <source>
        <dbReference type="Proteomes" id="UP000243459"/>
    </source>
</evidence>
<name>A0A5P1EXG8_ASPOF</name>
<proteinExistence type="inferred from homology"/>
<dbReference type="Gene3D" id="3.90.550.10">
    <property type="entry name" value="Spore Coat Polysaccharide Biosynthesis Protein SpsA, Chain A"/>
    <property type="match status" value="1"/>
</dbReference>
<dbReference type="Pfam" id="PF01501">
    <property type="entry name" value="Glyco_transf_8"/>
    <property type="match status" value="1"/>
</dbReference>
<accession>A0A5P1EXG8</accession>
<dbReference type="OMA" id="CIGWRFF"/>
<dbReference type="GO" id="GO:0045489">
    <property type="term" value="P:pectin biosynthetic process"/>
    <property type="evidence" value="ECO:0007669"/>
    <property type="project" value="UniProtKB-UniPathway"/>
</dbReference>
<evidence type="ECO:0000256" key="4">
    <source>
        <dbReference type="RuleBase" id="RU362027"/>
    </source>
</evidence>
<dbReference type="SUPFAM" id="SSF53448">
    <property type="entry name" value="Nucleotide-diphospho-sugar transferases"/>
    <property type="match status" value="1"/>
</dbReference>
<keyword evidence="6" id="KW-1185">Reference proteome</keyword>
<keyword evidence="4" id="KW-0961">Cell wall biogenesis/degradation</keyword>
<dbReference type="Proteomes" id="UP000243459">
    <property type="component" value="Chromosome 5"/>
</dbReference>
<evidence type="ECO:0000256" key="1">
    <source>
        <dbReference type="ARBA" id="ARBA00004877"/>
    </source>
</evidence>
<protein>
    <recommendedName>
        <fullName evidence="4">Hexosyltransferase</fullName>
        <ecNumber evidence="4">2.4.1.-</ecNumber>
    </recommendedName>
</protein>
<reference evidence="6" key="1">
    <citation type="journal article" date="2017" name="Nat. Commun.">
        <title>The asparagus genome sheds light on the origin and evolution of a young Y chromosome.</title>
        <authorList>
            <person name="Harkess A."/>
            <person name="Zhou J."/>
            <person name="Xu C."/>
            <person name="Bowers J.E."/>
            <person name="Van der Hulst R."/>
            <person name="Ayyampalayam S."/>
            <person name="Mercati F."/>
            <person name="Riccardi P."/>
            <person name="McKain M.R."/>
            <person name="Kakrana A."/>
            <person name="Tang H."/>
            <person name="Ray J."/>
            <person name="Groenendijk J."/>
            <person name="Arikit S."/>
            <person name="Mathioni S.M."/>
            <person name="Nakano M."/>
            <person name="Shan H."/>
            <person name="Telgmann-Rauber A."/>
            <person name="Kanno A."/>
            <person name="Yue Z."/>
            <person name="Chen H."/>
            <person name="Li W."/>
            <person name="Chen Y."/>
            <person name="Xu X."/>
            <person name="Zhang Y."/>
            <person name="Luo S."/>
            <person name="Chen H."/>
            <person name="Gao J."/>
            <person name="Mao Z."/>
            <person name="Pires J.C."/>
            <person name="Luo M."/>
            <person name="Kudrna D."/>
            <person name="Wing R.A."/>
            <person name="Meyers B.C."/>
            <person name="Yi K."/>
            <person name="Kong H."/>
            <person name="Lavrijsen P."/>
            <person name="Sunseri F."/>
            <person name="Falavigna A."/>
            <person name="Ye Y."/>
            <person name="Leebens-Mack J.H."/>
            <person name="Chen G."/>
        </authorList>
    </citation>
    <scope>NUCLEOTIDE SEQUENCE [LARGE SCALE GENOMIC DNA]</scope>
    <source>
        <strain evidence="6">cv. DH0086</strain>
    </source>
</reference>
<comment type="similarity">
    <text evidence="2 4">Belongs to the glycosyltransferase 8 family.</text>
</comment>
<evidence type="ECO:0000256" key="3">
    <source>
        <dbReference type="ARBA" id="ARBA00022676"/>
    </source>
</evidence>
<dbReference type="EMBL" id="CM007385">
    <property type="protein sequence ID" value="ONK70143.1"/>
    <property type="molecule type" value="Genomic_DNA"/>
</dbReference>
<keyword evidence="3 4" id="KW-0808">Transferase</keyword>
<dbReference type="GO" id="GO:0047262">
    <property type="term" value="F:polygalacturonate 4-alpha-galacturonosyltransferase activity"/>
    <property type="evidence" value="ECO:0007669"/>
    <property type="project" value="InterPro"/>
</dbReference>
<gene>
    <name evidence="5" type="ORF">A4U43_C05F30700</name>
</gene>
<comment type="subcellular location">
    <subcellularLocation>
        <location evidence="4">Golgi apparatus membrane</location>
        <topology evidence="4">Single-pass type II membrane protein</topology>
    </subcellularLocation>
</comment>
<dbReference type="AlphaFoldDB" id="A0A5P1EXG8"/>
<dbReference type="GO" id="GO:0071555">
    <property type="term" value="P:cell wall organization"/>
    <property type="evidence" value="ECO:0007669"/>
    <property type="project" value="UniProtKB-KW"/>
</dbReference>
<evidence type="ECO:0000256" key="2">
    <source>
        <dbReference type="ARBA" id="ARBA00006351"/>
    </source>
</evidence>
<comment type="pathway">
    <text evidence="1 4">Glycan metabolism; pectin biosynthesis.</text>
</comment>
<dbReference type="GO" id="GO:0000139">
    <property type="term" value="C:Golgi membrane"/>
    <property type="evidence" value="ECO:0007669"/>
    <property type="project" value="UniProtKB-SubCell"/>
</dbReference>
<sequence length="470" mass="53111">MPADVFSHQRGVFAEHLTAGAMNLPTTITELMKELRRVYIDAEERGEVLDEKFIESAPESLDHLLAEIAGAAASYQHIDIKTFLLKTKAMLIKMDHKVQLSRNQASIYQHLASIGVPKSIHCVTLNLAEEYLVNAIARTSLPLPEHSYRLTNANYLHIVIITDNILAASVAISSTVKSSKEPGKFVFHIVTDKKTSSAMHAWFSLNSVFPAVVEVKGLHQFDWPPYASARVMVTVEEVHQGLMAYREYSGGDEDYRRLEGLSPNSFLLLNYLRIHLPELFPNLKRVILLDDDVVVQRDLTPLWDLDLNDNIIGAVGLEHNRESHCPGPMLGHYFNFSNSLLPSELEQDQCAWLGGMNIFDLEAWSRTNITATFQQMLRLNRESGFLLWRLGWLPPAIIAFNSKVHPIDPSWQLPGLGQQLPAPETLKTSAVLHFSGPRKPWLEIGFPELRNLWMNHLNHSDEFLTSCRVV</sequence>
<keyword evidence="4" id="KW-0333">Golgi apparatus</keyword>
<dbReference type="InterPro" id="IPR002495">
    <property type="entry name" value="Glyco_trans_8"/>
</dbReference>
<dbReference type="Gramene" id="ONK70143">
    <property type="protein sequence ID" value="ONK70143"/>
    <property type="gene ID" value="A4U43_C05F30700"/>
</dbReference>
<dbReference type="EC" id="2.4.1.-" evidence="4"/>
<keyword evidence="3 4" id="KW-0328">Glycosyltransferase</keyword>
<dbReference type="UniPathway" id="UPA00845"/>
<dbReference type="InterPro" id="IPR029993">
    <property type="entry name" value="GAUT"/>
</dbReference>
<dbReference type="InterPro" id="IPR029044">
    <property type="entry name" value="Nucleotide-diphossugar_trans"/>
</dbReference>
<organism evidence="5 6">
    <name type="scientific">Asparagus officinalis</name>
    <name type="common">Garden asparagus</name>
    <dbReference type="NCBI Taxonomy" id="4686"/>
    <lineage>
        <taxon>Eukaryota</taxon>
        <taxon>Viridiplantae</taxon>
        <taxon>Streptophyta</taxon>
        <taxon>Embryophyta</taxon>
        <taxon>Tracheophyta</taxon>
        <taxon>Spermatophyta</taxon>
        <taxon>Magnoliopsida</taxon>
        <taxon>Liliopsida</taxon>
        <taxon>Asparagales</taxon>
        <taxon>Asparagaceae</taxon>
        <taxon>Asparagoideae</taxon>
        <taxon>Asparagus</taxon>
    </lineage>
</organism>
<dbReference type="PANTHER" id="PTHR32116:SF30">
    <property type="entry name" value="GALACTURONOSYLTRANSFERASE 15-RELATED"/>
    <property type="match status" value="1"/>
</dbReference>
<dbReference type="PANTHER" id="PTHR32116">
    <property type="entry name" value="GALACTURONOSYLTRANSFERASE 4-RELATED"/>
    <property type="match status" value="1"/>
</dbReference>
<evidence type="ECO:0000313" key="5">
    <source>
        <dbReference type="EMBL" id="ONK70143.1"/>
    </source>
</evidence>